<dbReference type="Proteomes" id="UP000305948">
    <property type="component" value="Unassembled WGS sequence"/>
</dbReference>
<accession>A0A5C3MNV6</accession>
<evidence type="ECO:0000313" key="2">
    <source>
        <dbReference type="Proteomes" id="UP000305948"/>
    </source>
</evidence>
<sequence length="245" mass="27203">MIHIIGVYELGLTFLPFILVQVCTRWRLCALAYPKLWSTVALACCRRPSDLRKLSGPSRYPISPNTCPGAWLVRSMFLYQSLSQPTIRPNPSPKIASRNGGSACPAARCSLSRDASGHCSRFAGCPSSYLSSHGCRLRSTSPWTERVPSISDRMRIEWGNVTHLTLLKCMLLDFSCAAFLHGCQFLRSLSSPAYFPCWIALDVNWNGWSLRKAACYMMPHNSKLCSRCCLPSCISAFPDGSRPGL</sequence>
<proteinExistence type="predicted"/>
<gene>
    <name evidence="1" type="ORF">OE88DRAFT_1090152</name>
</gene>
<dbReference type="OrthoDB" id="3365698at2759"/>
<evidence type="ECO:0008006" key="3">
    <source>
        <dbReference type="Google" id="ProtNLM"/>
    </source>
</evidence>
<name>A0A5C3MNV6_9AGAM</name>
<keyword evidence="2" id="KW-1185">Reference proteome</keyword>
<protein>
    <recommendedName>
        <fullName evidence="3">F-box domain-containing protein</fullName>
    </recommendedName>
</protein>
<dbReference type="EMBL" id="ML213537">
    <property type="protein sequence ID" value="TFK45728.1"/>
    <property type="molecule type" value="Genomic_DNA"/>
</dbReference>
<dbReference type="AlphaFoldDB" id="A0A5C3MNV6"/>
<organism evidence="1 2">
    <name type="scientific">Heliocybe sulcata</name>
    <dbReference type="NCBI Taxonomy" id="5364"/>
    <lineage>
        <taxon>Eukaryota</taxon>
        <taxon>Fungi</taxon>
        <taxon>Dikarya</taxon>
        <taxon>Basidiomycota</taxon>
        <taxon>Agaricomycotina</taxon>
        <taxon>Agaricomycetes</taxon>
        <taxon>Gloeophyllales</taxon>
        <taxon>Gloeophyllaceae</taxon>
        <taxon>Heliocybe</taxon>
    </lineage>
</organism>
<evidence type="ECO:0000313" key="1">
    <source>
        <dbReference type="EMBL" id="TFK45728.1"/>
    </source>
</evidence>
<reference evidence="1 2" key="1">
    <citation type="journal article" date="2019" name="Nat. Ecol. Evol.">
        <title>Megaphylogeny resolves global patterns of mushroom evolution.</title>
        <authorList>
            <person name="Varga T."/>
            <person name="Krizsan K."/>
            <person name="Foldi C."/>
            <person name="Dima B."/>
            <person name="Sanchez-Garcia M."/>
            <person name="Sanchez-Ramirez S."/>
            <person name="Szollosi G.J."/>
            <person name="Szarkandi J.G."/>
            <person name="Papp V."/>
            <person name="Albert L."/>
            <person name="Andreopoulos W."/>
            <person name="Angelini C."/>
            <person name="Antonin V."/>
            <person name="Barry K.W."/>
            <person name="Bougher N.L."/>
            <person name="Buchanan P."/>
            <person name="Buyck B."/>
            <person name="Bense V."/>
            <person name="Catcheside P."/>
            <person name="Chovatia M."/>
            <person name="Cooper J."/>
            <person name="Damon W."/>
            <person name="Desjardin D."/>
            <person name="Finy P."/>
            <person name="Geml J."/>
            <person name="Haridas S."/>
            <person name="Hughes K."/>
            <person name="Justo A."/>
            <person name="Karasinski D."/>
            <person name="Kautmanova I."/>
            <person name="Kiss B."/>
            <person name="Kocsube S."/>
            <person name="Kotiranta H."/>
            <person name="LaButti K.M."/>
            <person name="Lechner B.E."/>
            <person name="Liimatainen K."/>
            <person name="Lipzen A."/>
            <person name="Lukacs Z."/>
            <person name="Mihaltcheva S."/>
            <person name="Morgado L.N."/>
            <person name="Niskanen T."/>
            <person name="Noordeloos M.E."/>
            <person name="Ohm R.A."/>
            <person name="Ortiz-Santana B."/>
            <person name="Ovrebo C."/>
            <person name="Racz N."/>
            <person name="Riley R."/>
            <person name="Savchenko A."/>
            <person name="Shiryaev A."/>
            <person name="Soop K."/>
            <person name="Spirin V."/>
            <person name="Szebenyi C."/>
            <person name="Tomsovsky M."/>
            <person name="Tulloss R.E."/>
            <person name="Uehling J."/>
            <person name="Grigoriev I.V."/>
            <person name="Vagvolgyi C."/>
            <person name="Papp T."/>
            <person name="Martin F.M."/>
            <person name="Miettinen O."/>
            <person name="Hibbett D.S."/>
            <person name="Nagy L.G."/>
        </authorList>
    </citation>
    <scope>NUCLEOTIDE SEQUENCE [LARGE SCALE GENOMIC DNA]</scope>
    <source>
        <strain evidence="1 2">OMC1185</strain>
    </source>
</reference>